<evidence type="ECO:0008006" key="5">
    <source>
        <dbReference type="Google" id="ProtNLM"/>
    </source>
</evidence>
<dbReference type="Pfam" id="PF04319">
    <property type="entry name" value="NifZ"/>
    <property type="match status" value="1"/>
</dbReference>
<keyword evidence="4" id="KW-1185">Reference proteome</keyword>
<reference evidence="4" key="1">
    <citation type="submission" date="2020-03" db="EMBL/GenBank/DDBJ databases">
        <title>Complete genome sequence of sulfur-oxidizing bacterium skT11.</title>
        <authorList>
            <person name="Kanda M."/>
            <person name="Kojima H."/>
            <person name="Fukui M."/>
        </authorList>
    </citation>
    <scope>NUCLEOTIDE SEQUENCE [LARGE SCALE GENOMIC DNA]</scope>
    <source>
        <strain evidence="4">skT11</strain>
    </source>
</reference>
<dbReference type="KEGG" id="slac:SKTS_09850"/>
<dbReference type="GO" id="GO:0009399">
    <property type="term" value="P:nitrogen fixation"/>
    <property type="evidence" value="ECO:0007669"/>
    <property type="project" value="InterPro"/>
</dbReference>
<dbReference type="Proteomes" id="UP000502260">
    <property type="component" value="Chromosome"/>
</dbReference>
<evidence type="ECO:0000313" key="4">
    <source>
        <dbReference type="Proteomes" id="UP000502260"/>
    </source>
</evidence>
<dbReference type="EMBL" id="AP022853">
    <property type="protein sequence ID" value="BCB26099.1"/>
    <property type="molecule type" value="Genomic_DNA"/>
</dbReference>
<sequence length="87" mass="9289">MLETRQPIFRVQQHVSCSIDLFNDGSHPERAPDALLAAAGTVGEIVNVGQHVESGTPVYMVEFPGMMIVGCLEEELASAGSHNLKPG</sequence>
<organism evidence="3 4">
    <name type="scientific">Sulfurimicrobium lacus</name>
    <dbReference type="NCBI Taxonomy" id="2715678"/>
    <lineage>
        <taxon>Bacteria</taxon>
        <taxon>Pseudomonadati</taxon>
        <taxon>Pseudomonadota</taxon>
        <taxon>Betaproteobacteria</taxon>
        <taxon>Nitrosomonadales</taxon>
        <taxon>Sulfuricellaceae</taxon>
        <taxon>Sulfurimicrobium</taxon>
    </lineage>
</organism>
<evidence type="ECO:0000256" key="1">
    <source>
        <dbReference type="ARBA" id="ARBA00008027"/>
    </source>
</evidence>
<proteinExistence type="inferred from homology"/>
<dbReference type="RefSeq" id="WP_173061218.1">
    <property type="nucleotide sequence ID" value="NZ_AP022853.1"/>
</dbReference>
<dbReference type="AlphaFoldDB" id="A0A6F8VBH6"/>
<evidence type="ECO:0000256" key="2">
    <source>
        <dbReference type="ARBA" id="ARBA00023231"/>
    </source>
</evidence>
<evidence type="ECO:0000313" key="3">
    <source>
        <dbReference type="EMBL" id="BCB26099.1"/>
    </source>
</evidence>
<gene>
    <name evidence="3" type="ORF">SKTS_09850</name>
</gene>
<comment type="similarity">
    <text evidence="1">Belongs to the NifZ family.</text>
</comment>
<keyword evidence="2" id="KW-0535">Nitrogen fixation</keyword>
<dbReference type="InterPro" id="IPR007415">
    <property type="entry name" value="Nitrogenase_MoFe_mat_NifZ"/>
</dbReference>
<name>A0A6F8VBH6_9PROT</name>
<accession>A0A6F8VBH6</accession>
<protein>
    <recommendedName>
        <fullName evidence="5">Nitrogen fixation protein NifZ</fullName>
    </recommendedName>
</protein>